<evidence type="ECO:0000313" key="1">
    <source>
        <dbReference type="EMBL" id="TCK30611.1"/>
    </source>
</evidence>
<keyword evidence="2" id="KW-1185">Reference proteome</keyword>
<name>A0A4R1I8T4_ANCAQ</name>
<dbReference type="Proteomes" id="UP000295030">
    <property type="component" value="Unassembled WGS sequence"/>
</dbReference>
<dbReference type="EMBL" id="SMFY01000001">
    <property type="protein sequence ID" value="TCK30611.1"/>
    <property type="molecule type" value="Genomic_DNA"/>
</dbReference>
<organism evidence="1 2">
    <name type="scientific">Ancylobacter aquaticus</name>
    <dbReference type="NCBI Taxonomy" id="100"/>
    <lineage>
        <taxon>Bacteria</taxon>
        <taxon>Pseudomonadati</taxon>
        <taxon>Pseudomonadota</taxon>
        <taxon>Alphaproteobacteria</taxon>
        <taxon>Hyphomicrobiales</taxon>
        <taxon>Xanthobacteraceae</taxon>
        <taxon>Ancylobacter</taxon>
    </lineage>
</organism>
<dbReference type="AlphaFoldDB" id="A0A4R1I8T4"/>
<evidence type="ECO:0000313" key="2">
    <source>
        <dbReference type="Proteomes" id="UP000295030"/>
    </source>
</evidence>
<accession>A0A4R1I8T4</accession>
<proteinExistence type="predicted"/>
<protein>
    <submittedName>
        <fullName evidence="1">Uncharacterized protein</fullName>
    </submittedName>
</protein>
<reference evidence="1 2" key="1">
    <citation type="submission" date="2019-03" db="EMBL/GenBank/DDBJ databases">
        <title>Genomic Encyclopedia of Type Strains, Phase IV (KMG-IV): sequencing the most valuable type-strain genomes for metagenomic binning, comparative biology and taxonomic classification.</title>
        <authorList>
            <person name="Goeker M."/>
        </authorList>
    </citation>
    <scope>NUCLEOTIDE SEQUENCE [LARGE SCALE GENOMIC DNA]</scope>
    <source>
        <strain evidence="1 2">DSM 101</strain>
    </source>
</reference>
<gene>
    <name evidence="1" type="ORF">EV667_0705</name>
</gene>
<sequence>MGKDGGGSVSPLAELFAARDVLNEHDLRVLKGVAAITGVDVAKLRADFERGGPLAIALGRLLGIGRLLSKRAPGRPRNSLKNAALAHNVVTELMENGASRAEAIRRAPAELSRLGVNNGRNPPGLYSTKQIMRLLDRYPEIWLDPPDQQGH</sequence>
<comment type="caution">
    <text evidence="1">The sequence shown here is derived from an EMBL/GenBank/DDBJ whole genome shotgun (WGS) entry which is preliminary data.</text>
</comment>